<organism evidence="2 3">
    <name type="scientific">Phtheirospermum japonicum</name>
    <dbReference type="NCBI Taxonomy" id="374723"/>
    <lineage>
        <taxon>Eukaryota</taxon>
        <taxon>Viridiplantae</taxon>
        <taxon>Streptophyta</taxon>
        <taxon>Embryophyta</taxon>
        <taxon>Tracheophyta</taxon>
        <taxon>Spermatophyta</taxon>
        <taxon>Magnoliopsida</taxon>
        <taxon>eudicotyledons</taxon>
        <taxon>Gunneridae</taxon>
        <taxon>Pentapetalae</taxon>
        <taxon>asterids</taxon>
        <taxon>lamiids</taxon>
        <taxon>Lamiales</taxon>
        <taxon>Orobanchaceae</taxon>
        <taxon>Orobanchaceae incertae sedis</taxon>
        <taxon>Phtheirospermum</taxon>
    </lineage>
</organism>
<name>A0A830B0D3_9LAMI</name>
<dbReference type="AlphaFoldDB" id="A0A830B0D3"/>
<evidence type="ECO:0000313" key="2">
    <source>
        <dbReference type="EMBL" id="GFP78712.1"/>
    </source>
</evidence>
<sequence>MNFIVHINDTLEESFGSSNINMLIVSLLCLPKGKKRKKDCFLNPKESTCVLSITKMCCIPESNGGL</sequence>
<evidence type="ECO:0000259" key="1">
    <source>
        <dbReference type="Pfam" id="PF05695"/>
    </source>
</evidence>
<dbReference type="Proteomes" id="UP000653305">
    <property type="component" value="Unassembled WGS sequence"/>
</dbReference>
<keyword evidence="3" id="KW-1185">Reference proteome</keyword>
<protein>
    <submittedName>
        <fullName evidence="2">Protein ycf2</fullName>
    </submittedName>
</protein>
<dbReference type="Pfam" id="PF05695">
    <property type="entry name" value="Ycf2"/>
    <property type="match status" value="1"/>
</dbReference>
<feature type="domain" description="Ycf2 N-terminal" evidence="1">
    <location>
        <begin position="1"/>
        <end position="65"/>
    </location>
</feature>
<gene>
    <name evidence="2" type="ORF">PHJA_000014800</name>
</gene>
<reference evidence="2" key="1">
    <citation type="submission" date="2020-07" db="EMBL/GenBank/DDBJ databases">
        <title>Ethylene signaling mediates host invasion by parasitic plants.</title>
        <authorList>
            <person name="Yoshida S."/>
        </authorList>
    </citation>
    <scope>NUCLEOTIDE SEQUENCE</scope>
    <source>
        <strain evidence="2">Okayama</strain>
    </source>
</reference>
<dbReference type="OrthoDB" id="1569322at2759"/>
<evidence type="ECO:0000313" key="3">
    <source>
        <dbReference type="Proteomes" id="UP000653305"/>
    </source>
</evidence>
<dbReference type="InterPro" id="IPR056777">
    <property type="entry name" value="Ycf2_N"/>
</dbReference>
<comment type="caution">
    <text evidence="2">The sequence shown here is derived from an EMBL/GenBank/DDBJ whole genome shotgun (WGS) entry which is preliminary data.</text>
</comment>
<proteinExistence type="predicted"/>
<accession>A0A830B0D3</accession>
<dbReference type="EMBL" id="BMAC01000001">
    <property type="protein sequence ID" value="GFP78712.1"/>
    <property type="molecule type" value="Genomic_DNA"/>
</dbReference>